<protein>
    <recommendedName>
        <fullName evidence="6">Ferritin</fullName>
        <ecNumber evidence="6">1.16.3.2</ecNumber>
    </recommendedName>
</protein>
<name>A0ABP8FCX3_9BACT</name>
<evidence type="ECO:0000313" key="9">
    <source>
        <dbReference type="Proteomes" id="UP001501207"/>
    </source>
</evidence>
<keyword evidence="4" id="KW-0560">Oxidoreductase</keyword>
<dbReference type="InterPro" id="IPR008331">
    <property type="entry name" value="Ferritin_DPS_dom"/>
</dbReference>
<evidence type="ECO:0000256" key="6">
    <source>
        <dbReference type="RuleBase" id="RU361145"/>
    </source>
</evidence>
<evidence type="ECO:0000256" key="1">
    <source>
        <dbReference type="ARBA" id="ARBA00006950"/>
    </source>
</evidence>
<dbReference type="Gene3D" id="1.20.1260.10">
    <property type="match status" value="1"/>
</dbReference>
<dbReference type="EMBL" id="BAABFN010000001">
    <property type="protein sequence ID" value="GAA4300461.1"/>
    <property type="molecule type" value="Genomic_DNA"/>
</dbReference>
<keyword evidence="5 6" id="KW-0408">Iron</keyword>
<dbReference type="PANTHER" id="PTHR11431:SF127">
    <property type="entry name" value="BACTERIAL NON-HEME FERRITIN"/>
    <property type="match status" value="1"/>
</dbReference>
<organism evidence="8 9">
    <name type="scientific">Compostibacter hankyongensis</name>
    <dbReference type="NCBI Taxonomy" id="1007089"/>
    <lineage>
        <taxon>Bacteria</taxon>
        <taxon>Pseudomonadati</taxon>
        <taxon>Bacteroidota</taxon>
        <taxon>Chitinophagia</taxon>
        <taxon>Chitinophagales</taxon>
        <taxon>Chitinophagaceae</taxon>
        <taxon>Compostibacter</taxon>
    </lineage>
</organism>
<evidence type="ECO:0000256" key="2">
    <source>
        <dbReference type="ARBA" id="ARBA00022434"/>
    </source>
</evidence>
<dbReference type="InterPro" id="IPR012347">
    <property type="entry name" value="Ferritin-like"/>
</dbReference>
<comment type="subcellular location">
    <subcellularLocation>
        <location evidence="6">Cytoplasm</location>
    </subcellularLocation>
</comment>
<dbReference type="SUPFAM" id="SSF47240">
    <property type="entry name" value="Ferritin-like"/>
    <property type="match status" value="1"/>
</dbReference>
<feature type="domain" description="Ferritin-like diiron" evidence="7">
    <location>
        <begin position="4"/>
        <end position="149"/>
    </location>
</feature>
<sequence>MPRRLIPEKTEALLNKQMTYEANAAQFYLALGSWADAQGFAGIANFLYQHVHEERNHMMKLVKFINQRGGHCKVEALAVPPDDPDSLHTLFEMVLDQEKRNSAAINNIVDICLQEKDYPTFNFMQWYVKEQIEEEALATQLLDKMKVIGEDKGNKGGLYDFDQDIAKMHGDADVA</sequence>
<dbReference type="InterPro" id="IPR009040">
    <property type="entry name" value="Ferritin-like_diiron"/>
</dbReference>
<dbReference type="Pfam" id="PF00210">
    <property type="entry name" value="Ferritin"/>
    <property type="match status" value="1"/>
</dbReference>
<proteinExistence type="inferred from homology"/>
<evidence type="ECO:0000259" key="7">
    <source>
        <dbReference type="PROSITE" id="PS50905"/>
    </source>
</evidence>
<evidence type="ECO:0000256" key="5">
    <source>
        <dbReference type="ARBA" id="ARBA00023004"/>
    </source>
</evidence>
<dbReference type="PROSITE" id="PS50905">
    <property type="entry name" value="FERRITIN_LIKE"/>
    <property type="match status" value="1"/>
</dbReference>
<comment type="function">
    <text evidence="6">Iron-storage protein.</text>
</comment>
<gene>
    <name evidence="8" type="primary">ftnA</name>
    <name evidence="8" type="ORF">GCM10023143_01450</name>
</gene>
<keyword evidence="6" id="KW-0963">Cytoplasm</keyword>
<comment type="catalytic activity">
    <reaction evidence="6">
        <text>4 Fe(2+) + O2 + 6 H2O = 4 iron(III) oxide-hydroxide + 12 H(+)</text>
        <dbReference type="Rhea" id="RHEA:11972"/>
        <dbReference type="ChEBI" id="CHEBI:15377"/>
        <dbReference type="ChEBI" id="CHEBI:15378"/>
        <dbReference type="ChEBI" id="CHEBI:15379"/>
        <dbReference type="ChEBI" id="CHEBI:29033"/>
        <dbReference type="ChEBI" id="CHEBI:78619"/>
        <dbReference type="EC" id="1.16.3.2"/>
    </reaction>
</comment>
<evidence type="ECO:0000313" key="8">
    <source>
        <dbReference type="EMBL" id="GAA4300461.1"/>
    </source>
</evidence>
<comment type="similarity">
    <text evidence="1 6">Belongs to the ferritin family. Prokaryotic subfamily.</text>
</comment>
<dbReference type="Proteomes" id="UP001501207">
    <property type="component" value="Unassembled WGS sequence"/>
</dbReference>
<dbReference type="EC" id="1.16.3.2" evidence="6"/>
<dbReference type="CDD" id="cd01055">
    <property type="entry name" value="Nonheme_Ferritin"/>
    <property type="match status" value="1"/>
</dbReference>
<keyword evidence="3 6" id="KW-0479">Metal-binding</keyword>
<dbReference type="InterPro" id="IPR041719">
    <property type="entry name" value="Ferritin_prok"/>
</dbReference>
<dbReference type="InterPro" id="IPR009078">
    <property type="entry name" value="Ferritin-like_SF"/>
</dbReference>
<keyword evidence="2 6" id="KW-0409">Iron storage</keyword>
<dbReference type="PANTHER" id="PTHR11431">
    <property type="entry name" value="FERRITIN"/>
    <property type="match status" value="1"/>
</dbReference>
<accession>A0ABP8FCX3</accession>
<comment type="caution">
    <text evidence="8">The sequence shown here is derived from an EMBL/GenBank/DDBJ whole genome shotgun (WGS) entry which is preliminary data.</text>
</comment>
<evidence type="ECO:0000256" key="4">
    <source>
        <dbReference type="ARBA" id="ARBA00023002"/>
    </source>
</evidence>
<evidence type="ECO:0000256" key="3">
    <source>
        <dbReference type="ARBA" id="ARBA00022723"/>
    </source>
</evidence>
<reference evidence="9" key="1">
    <citation type="journal article" date="2019" name="Int. J. Syst. Evol. Microbiol.">
        <title>The Global Catalogue of Microorganisms (GCM) 10K type strain sequencing project: providing services to taxonomists for standard genome sequencing and annotation.</title>
        <authorList>
            <consortium name="The Broad Institute Genomics Platform"/>
            <consortium name="The Broad Institute Genome Sequencing Center for Infectious Disease"/>
            <person name="Wu L."/>
            <person name="Ma J."/>
        </authorList>
    </citation>
    <scope>NUCLEOTIDE SEQUENCE [LARGE SCALE GENOMIC DNA]</scope>
    <source>
        <strain evidence="9">JCM 17664</strain>
    </source>
</reference>
<keyword evidence="9" id="KW-1185">Reference proteome</keyword>
<dbReference type="RefSeq" id="WP_344973736.1">
    <property type="nucleotide sequence ID" value="NZ_BAABFN010000001.1"/>
</dbReference>
<dbReference type="InterPro" id="IPR001519">
    <property type="entry name" value="Ferritin"/>
</dbReference>